<evidence type="ECO:0000256" key="1">
    <source>
        <dbReference type="SAM" id="MobiDB-lite"/>
    </source>
</evidence>
<comment type="caution">
    <text evidence="2">The sequence shown here is derived from an EMBL/GenBank/DDBJ whole genome shotgun (WGS) entry which is preliminary data.</text>
</comment>
<dbReference type="Proteomes" id="UP001180551">
    <property type="component" value="Unassembled WGS sequence"/>
</dbReference>
<dbReference type="EMBL" id="JAVRFE010000007">
    <property type="protein sequence ID" value="MDT0455533.1"/>
    <property type="molecule type" value="Genomic_DNA"/>
</dbReference>
<evidence type="ECO:0000313" key="2">
    <source>
        <dbReference type="EMBL" id="MDT0455533.1"/>
    </source>
</evidence>
<name>A0ABU2T2S1_9ACTN</name>
<sequence length="102" mass="11037">MNNMNTPAPVGPKTPEEAVEMARPHYGWRRPDGSAGGLIAREFSHGYIILPDQFPPAASPSQPPPAVGCAVIDKEDGRITHLPYMGPEGTADFYLRQRGPRG</sequence>
<dbReference type="RefSeq" id="WP_311622873.1">
    <property type="nucleotide sequence ID" value="NZ_JAVRFE010000007.1"/>
</dbReference>
<accession>A0ABU2T2S1</accession>
<evidence type="ECO:0000313" key="3">
    <source>
        <dbReference type="Proteomes" id="UP001180551"/>
    </source>
</evidence>
<protein>
    <submittedName>
        <fullName evidence="2">Uncharacterized protein</fullName>
    </submittedName>
</protein>
<gene>
    <name evidence="2" type="ORF">RM550_07240</name>
</gene>
<proteinExistence type="predicted"/>
<keyword evidence="3" id="KW-1185">Reference proteome</keyword>
<reference evidence="2" key="1">
    <citation type="submission" date="2024-05" db="EMBL/GenBank/DDBJ databases">
        <title>30 novel species of actinomycetes from the DSMZ collection.</title>
        <authorList>
            <person name="Nouioui I."/>
        </authorList>
    </citation>
    <scope>NUCLEOTIDE SEQUENCE</scope>
    <source>
        <strain evidence="2">DSM 41527</strain>
    </source>
</reference>
<feature type="region of interest" description="Disordered" evidence="1">
    <location>
        <begin position="82"/>
        <end position="102"/>
    </location>
</feature>
<organism evidence="2 3">
    <name type="scientific">Streptomyces mooreae</name>
    <dbReference type="NCBI Taxonomy" id="3075523"/>
    <lineage>
        <taxon>Bacteria</taxon>
        <taxon>Bacillati</taxon>
        <taxon>Actinomycetota</taxon>
        <taxon>Actinomycetes</taxon>
        <taxon>Kitasatosporales</taxon>
        <taxon>Streptomycetaceae</taxon>
        <taxon>Streptomyces</taxon>
    </lineage>
</organism>